<evidence type="ECO:0000256" key="11">
    <source>
        <dbReference type="SAM" id="SignalP"/>
    </source>
</evidence>
<evidence type="ECO:0000256" key="10">
    <source>
        <dbReference type="SAM" id="MobiDB-lite"/>
    </source>
</evidence>
<dbReference type="InterPro" id="IPR036942">
    <property type="entry name" value="Beta-barrel_TonB_sf"/>
</dbReference>
<evidence type="ECO:0000256" key="4">
    <source>
        <dbReference type="ARBA" id="ARBA00022692"/>
    </source>
</evidence>
<evidence type="ECO:0000256" key="7">
    <source>
        <dbReference type="ARBA" id="ARBA00023237"/>
    </source>
</evidence>
<keyword evidence="5 9" id="KW-0798">TonB box</keyword>
<evidence type="ECO:0000256" key="6">
    <source>
        <dbReference type="ARBA" id="ARBA00023136"/>
    </source>
</evidence>
<accession>S3NJG0</accession>
<name>S3NJG0_9GAMM</name>
<evidence type="ECO:0000256" key="1">
    <source>
        <dbReference type="ARBA" id="ARBA00004571"/>
    </source>
</evidence>
<reference evidence="14 15" key="1">
    <citation type="submission" date="2013-06" db="EMBL/GenBank/DDBJ databases">
        <title>The Genome Sequence of Acinetobacter rudis CIP 110305.</title>
        <authorList>
            <consortium name="The Broad Institute Genome Sequencing Platform"/>
            <consortium name="The Broad Institute Genome Sequencing Center for Infectious Disease"/>
            <person name="Cerqueira G."/>
            <person name="Feldgarden M."/>
            <person name="Courvalin P."/>
            <person name="Perichon B."/>
            <person name="Grillot-Courvalin C."/>
            <person name="Clermont D."/>
            <person name="Rocha E."/>
            <person name="Yoon E.-J."/>
            <person name="Nemec A."/>
            <person name="Young S.K."/>
            <person name="Zeng Q."/>
            <person name="Gargeya S."/>
            <person name="Fitzgerald M."/>
            <person name="Abouelleil A."/>
            <person name="Alvarado L."/>
            <person name="Berlin A.M."/>
            <person name="Chapman S.B."/>
            <person name="Dewar J."/>
            <person name="Goldberg J."/>
            <person name="Griggs A."/>
            <person name="Gujja S."/>
            <person name="Hansen M."/>
            <person name="Howarth C."/>
            <person name="Imamovic A."/>
            <person name="Larimer J."/>
            <person name="McCowan C."/>
            <person name="Murphy C."/>
            <person name="Pearson M."/>
            <person name="Priest M."/>
            <person name="Roberts A."/>
            <person name="Saif S."/>
            <person name="Shea T."/>
            <person name="Sykes S."/>
            <person name="Wortman J."/>
            <person name="Nusbaum C."/>
            <person name="Birren B."/>
        </authorList>
    </citation>
    <scope>NUCLEOTIDE SEQUENCE [LARGE SCALE GENOMIC DNA]</scope>
    <source>
        <strain evidence="14 15">CIP 110305</strain>
    </source>
</reference>
<evidence type="ECO:0000259" key="12">
    <source>
        <dbReference type="Pfam" id="PF00593"/>
    </source>
</evidence>
<dbReference type="InterPro" id="IPR049843">
    <property type="entry name" value="ZnuD"/>
</dbReference>
<evidence type="ECO:0000259" key="13">
    <source>
        <dbReference type="Pfam" id="PF07715"/>
    </source>
</evidence>
<dbReference type="EMBL" id="ATGI01000006">
    <property type="protein sequence ID" value="EPF79787.1"/>
    <property type="molecule type" value="Genomic_DNA"/>
</dbReference>
<keyword evidence="15" id="KW-1185">Reference proteome</keyword>
<dbReference type="HOGENOM" id="CLU_008287_10_1_6"/>
<gene>
    <name evidence="14" type="ORF">F945_00675</name>
</gene>
<protein>
    <submittedName>
        <fullName evidence="14">Iron complex outermembrane recepter protein</fullName>
    </submittedName>
</protein>
<dbReference type="Pfam" id="PF07715">
    <property type="entry name" value="Plug"/>
    <property type="match status" value="1"/>
</dbReference>
<keyword evidence="2 8" id="KW-0813">Transport</keyword>
<dbReference type="OrthoDB" id="9795928at2"/>
<comment type="caution">
    <text evidence="14">The sequence shown here is derived from an EMBL/GenBank/DDBJ whole genome shotgun (WGS) entry which is preliminary data.</text>
</comment>
<comment type="subcellular location">
    <subcellularLocation>
        <location evidence="1 8">Cell outer membrane</location>
        <topology evidence="1 8">Multi-pass membrane protein</topology>
    </subcellularLocation>
</comment>
<dbReference type="InterPro" id="IPR039426">
    <property type="entry name" value="TonB-dep_rcpt-like"/>
</dbReference>
<dbReference type="InterPro" id="IPR012910">
    <property type="entry name" value="Plug_dom"/>
</dbReference>
<evidence type="ECO:0000256" key="3">
    <source>
        <dbReference type="ARBA" id="ARBA00022452"/>
    </source>
</evidence>
<dbReference type="AlphaFoldDB" id="S3NJG0"/>
<evidence type="ECO:0000313" key="14">
    <source>
        <dbReference type="EMBL" id="EPF79787.1"/>
    </source>
</evidence>
<feature type="signal peptide" evidence="11">
    <location>
        <begin position="1"/>
        <end position="21"/>
    </location>
</feature>
<dbReference type="PATRIC" id="fig|421052.3.peg.665"/>
<keyword evidence="4 8" id="KW-0812">Transmembrane</keyword>
<feature type="region of interest" description="Disordered" evidence="10">
    <location>
        <begin position="287"/>
        <end position="310"/>
    </location>
</feature>
<dbReference type="PANTHER" id="PTHR30069">
    <property type="entry name" value="TONB-DEPENDENT OUTER MEMBRANE RECEPTOR"/>
    <property type="match status" value="1"/>
</dbReference>
<dbReference type="STRING" id="632955.GCA_000829675_02904"/>
<keyword evidence="3 8" id="KW-1134">Transmembrane beta strand</keyword>
<dbReference type="PROSITE" id="PS52016">
    <property type="entry name" value="TONB_DEPENDENT_REC_3"/>
    <property type="match status" value="1"/>
</dbReference>
<keyword evidence="7 8" id="KW-0998">Cell outer membrane</keyword>
<dbReference type="InterPro" id="IPR037066">
    <property type="entry name" value="Plug_dom_sf"/>
</dbReference>
<sequence>MNLSKSLLALSILSCNSSLWAVQEQQARVQLETITLTADADQKNTNTVATLEQDQLSKAPSTLGDALQGLPGVVSGQFGAGASRPVIRGQEGARLKVTANASDTMDVSTLSPDHVITVDPQLAKSIEVIRGPESLLYGAGTPAGIVNVTDNKIPTQMPEKGYEAQAGFRYNTGNDEKMTHAGATVALGDQFALRLEGLTRRANNYIAPDYLAAEPHGDHVHYTPERRVGDTFADSDQFNIGLSWIGERGFAGLAYSKRKDQYGLPGHSHEYESCHLHGMSLHCGGHGDDDEHGHDDHNHSHGDHDHDHEHGGPWIDLVSERYDFRSELNDPFAGFKTLKLQASYTDYRHDELEEQSISTRFKSKAYDGRVELVHLPVAGWDGTIGLQGSQQKLNLTGEEAIMAPNTTQKFSLFAFEKKQLSDVVNVELAGRVEHQKIDIDSKQKDYSGTAGSASAAAHWQFKPDYLLSLTASHQQRLPLAQELYSDGKHFATNTYEVGNENLKKEISNNLDLGISYNNDRFDYKLNVYHQWFDDFIYAKTKDHFHDFRLIQYSQDKAKFYGAEAEVNYQFSPRYKAGLFGDYVRGKIDSENAPRIPAGRLGTKVSAKFDDHWSGNGEFYHVFQQDKISAFESETPSYNMLNLGVAYTGQYKVAQEYRVFLNANNLLDEKVYQHASFLPQIPQMGRNFVVGVDFKF</sequence>
<dbReference type="Pfam" id="PF00593">
    <property type="entry name" value="TonB_dep_Rec_b-barrel"/>
    <property type="match status" value="1"/>
</dbReference>
<dbReference type="Gene3D" id="2.40.170.20">
    <property type="entry name" value="TonB-dependent receptor, beta-barrel domain"/>
    <property type="match status" value="1"/>
</dbReference>
<organism evidence="14 15">
    <name type="scientific">Acinetobacter rudis CIP 110305</name>
    <dbReference type="NCBI Taxonomy" id="421052"/>
    <lineage>
        <taxon>Bacteria</taxon>
        <taxon>Pseudomonadati</taxon>
        <taxon>Pseudomonadota</taxon>
        <taxon>Gammaproteobacteria</taxon>
        <taxon>Moraxellales</taxon>
        <taxon>Moraxellaceae</taxon>
        <taxon>Acinetobacter</taxon>
    </lineage>
</organism>
<dbReference type="RefSeq" id="WP_016655106.1">
    <property type="nucleotide sequence ID" value="NZ_KE340351.1"/>
</dbReference>
<feature type="chain" id="PRO_5004523682" evidence="11">
    <location>
        <begin position="22"/>
        <end position="695"/>
    </location>
</feature>
<dbReference type="Proteomes" id="UP000014568">
    <property type="component" value="Unassembled WGS sequence"/>
</dbReference>
<evidence type="ECO:0000256" key="2">
    <source>
        <dbReference type="ARBA" id="ARBA00022448"/>
    </source>
</evidence>
<keyword evidence="6 8" id="KW-0472">Membrane</keyword>
<dbReference type="GO" id="GO:0044718">
    <property type="term" value="P:siderophore transmembrane transport"/>
    <property type="evidence" value="ECO:0007669"/>
    <property type="project" value="TreeGrafter"/>
</dbReference>
<dbReference type="GO" id="GO:0015344">
    <property type="term" value="F:siderophore uptake transmembrane transporter activity"/>
    <property type="evidence" value="ECO:0007669"/>
    <property type="project" value="TreeGrafter"/>
</dbReference>
<proteinExistence type="inferred from homology"/>
<keyword evidence="11" id="KW-0732">Signal</keyword>
<feature type="domain" description="TonB-dependent receptor plug" evidence="13">
    <location>
        <begin position="42"/>
        <end position="145"/>
    </location>
</feature>
<dbReference type="SUPFAM" id="SSF56935">
    <property type="entry name" value="Porins"/>
    <property type="match status" value="1"/>
</dbReference>
<comment type="similarity">
    <text evidence="8 9">Belongs to the TonB-dependent receptor family.</text>
</comment>
<dbReference type="Gene3D" id="2.170.130.10">
    <property type="entry name" value="TonB-dependent receptor, plug domain"/>
    <property type="match status" value="1"/>
</dbReference>
<evidence type="ECO:0000256" key="9">
    <source>
        <dbReference type="RuleBase" id="RU003357"/>
    </source>
</evidence>
<evidence type="ECO:0000256" key="8">
    <source>
        <dbReference type="PROSITE-ProRule" id="PRU01360"/>
    </source>
</evidence>
<dbReference type="eggNOG" id="COG4206">
    <property type="taxonomic scope" value="Bacteria"/>
</dbReference>
<evidence type="ECO:0000313" key="15">
    <source>
        <dbReference type="Proteomes" id="UP000014568"/>
    </source>
</evidence>
<evidence type="ECO:0000256" key="5">
    <source>
        <dbReference type="ARBA" id="ARBA00023077"/>
    </source>
</evidence>
<dbReference type="GO" id="GO:0009279">
    <property type="term" value="C:cell outer membrane"/>
    <property type="evidence" value="ECO:0007669"/>
    <property type="project" value="UniProtKB-SubCell"/>
</dbReference>
<dbReference type="PANTHER" id="PTHR30069:SF40">
    <property type="entry name" value="TONB-DEPENDENT RECEPTOR NMB0964-RELATED"/>
    <property type="match status" value="1"/>
</dbReference>
<feature type="domain" description="TonB-dependent receptor-like beta-barrel" evidence="12">
    <location>
        <begin position="289"/>
        <end position="665"/>
    </location>
</feature>
<dbReference type="InterPro" id="IPR000531">
    <property type="entry name" value="Beta-barrel_TonB"/>
</dbReference>
<dbReference type="NCBIfam" id="NF038289">
    <property type="entry name" value="Zn_piracy_ZnuD"/>
    <property type="match status" value="1"/>
</dbReference>